<dbReference type="KEGG" id="fro:AALO17_10110"/>
<evidence type="ECO:0000256" key="1">
    <source>
        <dbReference type="SAM" id="MobiDB-lite"/>
    </source>
</evidence>
<dbReference type="AlphaFoldDB" id="A0A140DU18"/>
<reference evidence="2 3" key="1">
    <citation type="journal article" date="2016" name="Gut Pathog.">
        <title>Whole genome sequencing of "Faecalibaculum rodentium" ALO17, isolated from C57BL/6J laboratory mouse feces.</title>
        <authorList>
            <person name="Lim S."/>
            <person name="Chang D.H."/>
            <person name="Ahn S."/>
            <person name="Kim B.C."/>
        </authorList>
    </citation>
    <scope>NUCLEOTIDE SEQUENCE [LARGE SCALE GENOMIC DNA]</scope>
    <source>
        <strain evidence="2 3">Alo17</strain>
    </source>
</reference>
<protein>
    <submittedName>
        <fullName evidence="2">Uncharacterized protein</fullName>
    </submittedName>
</protein>
<dbReference type="Proteomes" id="UP000069771">
    <property type="component" value="Chromosome"/>
</dbReference>
<gene>
    <name evidence="2" type="ORF">AALO17_10110</name>
</gene>
<proteinExistence type="predicted"/>
<dbReference type="EMBL" id="CP011391">
    <property type="protein sequence ID" value="AMK54145.1"/>
    <property type="molecule type" value="Genomic_DNA"/>
</dbReference>
<keyword evidence="3" id="KW-1185">Reference proteome</keyword>
<accession>A0A140DU18</accession>
<evidence type="ECO:0000313" key="2">
    <source>
        <dbReference type="EMBL" id="AMK54145.1"/>
    </source>
</evidence>
<organism evidence="2 3">
    <name type="scientific">Faecalibaculum rodentium</name>
    <dbReference type="NCBI Taxonomy" id="1702221"/>
    <lineage>
        <taxon>Bacteria</taxon>
        <taxon>Bacillati</taxon>
        <taxon>Bacillota</taxon>
        <taxon>Erysipelotrichia</taxon>
        <taxon>Erysipelotrichales</taxon>
        <taxon>Erysipelotrichaceae</taxon>
        <taxon>Faecalibaculum</taxon>
    </lineage>
</organism>
<feature type="region of interest" description="Disordered" evidence="1">
    <location>
        <begin position="1"/>
        <end position="20"/>
    </location>
</feature>
<sequence>MSWKPAVNAAGHDQPLSAGEPCQYPICWKTANSASARDL</sequence>
<evidence type="ECO:0000313" key="3">
    <source>
        <dbReference type="Proteomes" id="UP000069771"/>
    </source>
</evidence>
<name>A0A140DU18_9FIRM</name>